<keyword evidence="8" id="KW-0597">Phosphoprotein</keyword>
<keyword evidence="16" id="KW-0411">Iron-sulfur</keyword>
<proteinExistence type="predicted"/>
<organism evidence="21 22">
    <name type="scientific">Rhodopirellula sallentina SM41</name>
    <dbReference type="NCBI Taxonomy" id="1263870"/>
    <lineage>
        <taxon>Bacteria</taxon>
        <taxon>Pseudomonadati</taxon>
        <taxon>Planctomycetota</taxon>
        <taxon>Planctomycetia</taxon>
        <taxon>Pirellulales</taxon>
        <taxon>Pirellulaceae</taxon>
        <taxon>Rhodopirellula</taxon>
    </lineage>
</organism>
<keyword evidence="9" id="KW-0808">Transferase</keyword>
<keyword evidence="19" id="KW-1133">Transmembrane helix</keyword>
<dbReference type="InterPro" id="IPR011712">
    <property type="entry name" value="Sig_transdc_His_kin_sub3_dim/P"/>
</dbReference>
<sequence length="637" mass="71623">MLANGWGIFSSELRKSTARLDELRTEFAELGALRLRQTVQQAGAQLHMGTTPPPQSPWIQLDLGRPQTFDRIVIVPAISGAVNDGIRPYAFPRRFRIDGSMTKDFRSYQLLYDSGDQQLDIDSPFPVVIKTPDVRVRYVRVTVTELAEVAGRWTYALSEVMVIRGDQNLALNVNVTMTGATMLPPVWLPKYLVDGRTPLGPQIRSLHEGESLPKFDGVFLRSDNPSDQVWFQIDLEETQPFDAIRLFSVHARQGADYPGYAFPSQFRIEVSDDKNFETSDVLFQTDTPFEPPGNNPVTFLTPDAEGRYVRIAIEQGSLANTNKVGLSEAQVLRGSENVAFEKPVTALHWRGDRALSLLVDGEASYGPITTLLQWVDRWASARRLQHEMTRATDTIERQTIIARDRARRIAMAGAGMLVIIFGIFLWQQRNRRGRQRAEFRLRLAQDLHDEIGSNLAAISRIGELGEAIPSDEQSKEDWHSVRELASECTDSMRETLWLLGGPKRSEEHLAGQLRSIAKRMLPGVALVWKLDSAFEDFRPGEKVEREIVLIFKAMLANIARSSNATEVVVEGSESMQRWRISVQDNGDGFDAVAWENKMESRGMGLQSMKTRIRKLGGSLAIESQPGEGTQLTIEMRK</sequence>
<keyword evidence="13" id="KW-0067">ATP-binding</keyword>
<evidence type="ECO:0000259" key="20">
    <source>
        <dbReference type="PROSITE" id="PS50109"/>
    </source>
</evidence>
<dbReference type="GO" id="GO:0051539">
    <property type="term" value="F:4 iron, 4 sulfur cluster binding"/>
    <property type="evidence" value="ECO:0007669"/>
    <property type="project" value="UniProtKB-KW"/>
</dbReference>
<keyword evidence="11" id="KW-0547">Nucleotide-binding</keyword>
<dbReference type="PANTHER" id="PTHR24421:SF10">
    <property type="entry name" value="NITRATE_NITRITE SENSOR PROTEIN NARQ"/>
    <property type="match status" value="1"/>
</dbReference>
<protein>
    <recommendedName>
        <fullName evidence="5">Oxygen sensor histidine kinase NreB</fullName>
        <ecNumber evidence="4">2.7.13.3</ecNumber>
    </recommendedName>
    <alternativeName>
        <fullName evidence="18">Nitrogen regulation protein B</fullName>
    </alternativeName>
</protein>
<dbReference type="InterPro" id="IPR004358">
    <property type="entry name" value="Sig_transdc_His_kin-like_C"/>
</dbReference>
<dbReference type="AlphaFoldDB" id="M5UB38"/>
<keyword evidence="15" id="KW-0902">Two-component regulatory system</keyword>
<accession>M5UB38</accession>
<evidence type="ECO:0000313" key="21">
    <source>
        <dbReference type="EMBL" id="EMI55066.1"/>
    </source>
</evidence>
<evidence type="ECO:0000256" key="6">
    <source>
        <dbReference type="ARBA" id="ARBA00022485"/>
    </source>
</evidence>
<dbReference type="PRINTS" id="PR00344">
    <property type="entry name" value="BCTRLSENSOR"/>
</dbReference>
<keyword evidence="7" id="KW-0963">Cytoplasm</keyword>
<dbReference type="InterPro" id="IPR008979">
    <property type="entry name" value="Galactose-bd-like_sf"/>
</dbReference>
<reference evidence="21 22" key="1">
    <citation type="journal article" date="2013" name="Mar. Genomics">
        <title>Expression of sulfatases in Rhodopirellula baltica and the diversity of sulfatases in the genus Rhodopirellula.</title>
        <authorList>
            <person name="Wegner C.E."/>
            <person name="Richter-Heitmann T."/>
            <person name="Klindworth A."/>
            <person name="Klockow C."/>
            <person name="Richter M."/>
            <person name="Achstetter T."/>
            <person name="Glockner F.O."/>
            <person name="Harder J."/>
        </authorList>
    </citation>
    <scope>NUCLEOTIDE SEQUENCE [LARGE SCALE GENOMIC DNA]</scope>
    <source>
        <strain evidence="21 22">SM41</strain>
    </source>
</reference>
<keyword evidence="6" id="KW-0004">4Fe-4S</keyword>
<evidence type="ECO:0000256" key="3">
    <source>
        <dbReference type="ARBA" id="ARBA00004496"/>
    </source>
</evidence>
<evidence type="ECO:0000256" key="4">
    <source>
        <dbReference type="ARBA" id="ARBA00012438"/>
    </source>
</evidence>
<dbReference type="Pfam" id="PF07730">
    <property type="entry name" value="HisKA_3"/>
    <property type="match status" value="1"/>
</dbReference>
<dbReference type="Proteomes" id="UP000011885">
    <property type="component" value="Unassembled WGS sequence"/>
</dbReference>
<dbReference type="GO" id="GO:0000155">
    <property type="term" value="F:phosphorelay sensor kinase activity"/>
    <property type="evidence" value="ECO:0007669"/>
    <property type="project" value="InterPro"/>
</dbReference>
<dbReference type="InterPro" id="IPR005467">
    <property type="entry name" value="His_kinase_dom"/>
</dbReference>
<keyword evidence="19" id="KW-0812">Transmembrane</keyword>
<evidence type="ECO:0000256" key="10">
    <source>
        <dbReference type="ARBA" id="ARBA00022723"/>
    </source>
</evidence>
<evidence type="ECO:0000256" key="12">
    <source>
        <dbReference type="ARBA" id="ARBA00022777"/>
    </source>
</evidence>
<dbReference type="EC" id="2.7.13.3" evidence="4"/>
<evidence type="ECO:0000313" key="22">
    <source>
        <dbReference type="Proteomes" id="UP000011885"/>
    </source>
</evidence>
<comment type="function">
    <text evidence="17">Member of the two-component regulatory system NreB/NreC involved in the control of dissimilatory nitrate/nitrite reduction in response to oxygen. NreB functions as a direct oxygen sensor histidine kinase which is autophosphorylated, in the absence of oxygen, probably at the conserved histidine residue, and transfers its phosphate group probably to a conserved aspartate residue of NreC. NreB/NreC activates the expression of the nitrate (narGHJI) and nitrite (nir) reductase operons, as well as the putative nitrate transporter gene narT.</text>
</comment>
<evidence type="ECO:0000256" key="7">
    <source>
        <dbReference type="ARBA" id="ARBA00022490"/>
    </source>
</evidence>
<evidence type="ECO:0000256" key="19">
    <source>
        <dbReference type="SAM" id="Phobius"/>
    </source>
</evidence>
<dbReference type="InterPro" id="IPR036890">
    <property type="entry name" value="HATPase_C_sf"/>
</dbReference>
<dbReference type="GO" id="GO:0046872">
    <property type="term" value="F:metal ion binding"/>
    <property type="evidence" value="ECO:0007669"/>
    <property type="project" value="UniProtKB-KW"/>
</dbReference>
<evidence type="ECO:0000256" key="18">
    <source>
        <dbReference type="ARBA" id="ARBA00030800"/>
    </source>
</evidence>
<keyword evidence="10" id="KW-0479">Metal-binding</keyword>
<keyword evidence="12 21" id="KW-0418">Kinase</keyword>
<dbReference type="InterPro" id="IPR003594">
    <property type="entry name" value="HATPase_dom"/>
</dbReference>
<comment type="caution">
    <text evidence="21">The sequence shown here is derived from an EMBL/GenBank/DDBJ whole genome shotgun (WGS) entry which is preliminary data.</text>
</comment>
<evidence type="ECO:0000256" key="16">
    <source>
        <dbReference type="ARBA" id="ARBA00023014"/>
    </source>
</evidence>
<dbReference type="PATRIC" id="fig|1263870.3.peg.3733"/>
<dbReference type="PANTHER" id="PTHR24421">
    <property type="entry name" value="NITRATE/NITRITE SENSOR PROTEIN NARX-RELATED"/>
    <property type="match status" value="1"/>
</dbReference>
<evidence type="ECO:0000256" key="17">
    <source>
        <dbReference type="ARBA" id="ARBA00024827"/>
    </source>
</evidence>
<dbReference type="SUPFAM" id="SSF49785">
    <property type="entry name" value="Galactose-binding domain-like"/>
    <property type="match status" value="2"/>
</dbReference>
<dbReference type="Gene3D" id="2.60.120.260">
    <property type="entry name" value="Galactose-binding domain-like"/>
    <property type="match status" value="2"/>
</dbReference>
<keyword evidence="19" id="KW-0472">Membrane</keyword>
<evidence type="ECO:0000256" key="9">
    <source>
        <dbReference type="ARBA" id="ARBA00022679"/>
    </source>
</evidence>
<evidence type="ECO:0000256" key="2">
    <source>
        <dbReference type="ARBA" id="ARBA00001966"/>
    </source>
</evidence>
<evidence type="ECO:0000256" key="5">
    <source>
        <dbReference type="ARBA" id="ARBA00017322"/>
    </source>
</evidence>
<dbReference type="GO" id="GO:0046983">
    <property type="term" value="F:protein dimerization activity"/>
    <property type="evidence" value="ECO:0007669"/>
    <property type="project" value="InterPro"/>
</dbReference>
<dbReference type="SUPFAM" id="SSF55874">
    <property type="entry name" value="ATPase domain of HSP90 chaperone/DNA topoisomerase II/histidine kinase"/>
    <property type="match status" value="1"/>
</dbReference>
<dbReference type="Gene3D" id="3.30.565.10">
    <property type="entry name" value="Histidine kinase-like ATPase, C-terminal domain"/>
    <property type="match status" value="1"/>
</dbReference>
<evidence type="ECO:0000256" key="1">
    <source>
        <dbReference type="ARBA" id="ARBA00000085"/>
    </source>
</evidence>
<comment type="cofactor">
    <cofactor evidence="2">
        <name>[4Fe-4S] cluster</name>
        <dbReference type="ChEBI" id="CHEBI:49883"/>
    </cofactor>
</comment>
<evidence type="ECO:0000256" key="15">
    <source>
        <dbReference type="ARBA" id="ARBA00023012"/>
    </source>
</evidence>
<evidence type="ECO:0000256" key="11">
    <source>
        <dbReference type="ARBA" id="ARBA00022741"/>
    </source>
</evidence>
<feature type="transmembrane region" description="Helical" evidence="19">
    <location>
        <begin position="409"/>
        <end position="426"/>
    </location>
</feature>
<dbReference type="GO" id="GO:0005524">
    <property type="term" value="F:ATP binding"/>
    <property type="evidence" value="ECO:0007669"/>
    <property type="project" value="UniProtKB-KW"/>
</dbReference>
<gene>
    <name evidence="21" type="ORF">RSSM_03506</name>
</gene>
<dbReference type="PROSITE" id="PS50109">
    <property type="entry name" value="HIS_KIN"/>
    <property type="match status" value="1"/>
</dbReference>
<feature type="domain" description="Histidine kinase" evidence="20">
    <location>
        <begin position="550"/>
        <end position="637"/>
    </location>
</feature>
<dbReference type="EMBL" id="ANOH01000230">
    <property type="protein sequence ID" value="EMI55066.1"/>
    <property type="molecule type" value="Genomic_DNA"/>
</dbReference>
<dbReference type="GO" id="GO:0016020">
    <property type="term" value="C:membrane"/>
    <property type="evidence" value="ECO:0007669"/>
    <property type="project" value="InterPro"/>
</dbReference>
<evidence type="ECO:0000256" key="8">
    <source>
        <dbReference type="ARBA" id="ARBA00022553"/>
    </source>
</evidence>
<name>M5UB38_9BACT</name>
<comment type="subcellular location">
    <subcellularLocation>
        <location evidence="3">Cytoplasm</location>
    </subcellularLocation>
</comment>
<evidence type="ECO:0000256" key="14">
    <source>
        <dbReference type="ARBA" id="ARBA00023004"/>
    </source>
</evidence>
<dbReference type="InterPro" id="IPR050482">
    <property type="entry name" value="Sensor_HK_TwoCompSys"/>
</dbReference>
<dbReference type="CDD" id="cd16917">
    <property type="entry name" value="HATPase_UhpB-NarQ-NarX-like"/>
    <property type="match status" value="1"/>
</dbReference>
<keyword evidence="14" id="KW-0408">Iron</keyword>
<dbReference type="InterPro" id="IPR000421">
    <property type="entry name" value="FA58C"/>
</dbReference>
<dbReference type="Pfam" id="PF02518">
    <property type="entry name" value="HATPase_c"/>
    <property type="match status" value="1"/>
</dbReference>
<keyword evidence="22" id="KW-1185">Reference proteome</keyword>
<dbReference type="Pfam" id="PF00754">
    <property type="entry name" value="F5_F8_type_C"/>
    <property type="match status" value="2"/>
</dbReference>
<comment type="catalytic activity">
    <reaction evidence="1">
        <text>ATP + protein L-histidine = ADP + protein N-phospho-L-histidine.</text>
        <dbReference type="EC" id="2.7.13.3"/>
    </reaction>
</comment>
<dbReference type="Gene3D" id="1.20.5.1930">
    <property type="match status" value="1"/>
</dbReference>
<evidence type="ECO:0000256" key="13">
    <source>
        <dbReference type="ARBA" id="ARBA00022840"/>
    </source>
</evidence>
<dbReference type="GO" id="GO:0005737">
    <property type="term" value="C:cytoplasm"/>
    <property type="evidence" value="ECO:0007669"/>
    <property type="project" value="UniProtKB-SubCell"/>
</dbReference>